<reference evidence="1 2" key="1">
    <citation type="submission" date="2018-08" db="EMBL/GenBank/DDBJ databases">
        <title>Fulvimarina sp. 85, whole genome shotgun sequence.</title>
        <authorList>
            <person name="Tuo L."/>
        </authorList>
    </citation>
    <scope>NUCLEOTIDE SEQUENCE [LARGE SCALE GENOMIC DNA]</scope>
    <source>
        <strain evidence="1 2">85</strain>
    </source>
</reference>
<accession>A0A371X3S6</accession>
<comment type="caution">
    <text evidence="1">The sequence shown here is derived from an EMBL/GenBank/DDBJ whole genome shotgun (WGS) entry which is preliminary data.</text>
</comment>
<dbReference type="Pfam" id="PF04267">
    <property type="entry name" value="SoxD"/>
    <property type="match status" value="1"/>
</dbReference>
<dbReference type="GO" id="GO:0008115">
    <property type="term" value="F:sarcosine oxidase activity"/>
    <property type="evidence" value="ECO:0007669"/>
    <property type="project" value="InterPro"/>
</dbReference>
<protein>
    <submittedName>
        <fullName evidence="1">Sarcosine oxidase subunit delta</fullName>
    </submittedName>
</protein>
<dbReference type="EMBL" id="QURL01000004">
    <property type="protein sequence ID" value="RFC63664.1"/>
    <property type="molecule type" value="Genomic_DNA"/>
</dbReference>
<dbReference type="AlphaFoldDB" id="A0A371X3S6"/>
<dbReference type="InterPro" id="IPR006279">
    <property type="entry name" value="SoxD"/>
</dbReference>
<dbReference type="OrthoDB" id="5420070at2"/>
<organism evidence="1 2">
    <name type="scientific">Fulvimarina endophytica</name>
    <dbReference type="NCBI Taxonomy" id="2293836"/>
    <lineage>
        <taxon>Bacteria</taxon>
        <taxon>Pseudomonadati</taxon>
        <taxon>Pseudomonadota</taxon>
        <taxon>Alphaproteobacteria</taxon>
        <taxon>Hyphomicrobiales</taxon>
        <taxon>Aurantimonadaceae</taxon>
        <taxon>Fulvimarina</taxon>
    </lineage>
</organism>
<keyword evidence="2" id="KW-1185">Reference proteome</keyword>
<dbReference type="GO" id="GO:0046653">
    <property type="term" value="P:tetrahydrofolate metabolic process"/>
    <property type="evidence" value="ECO:0007669"/>
    <property type="project" value="InterPro"/>
</dbReference>
<evidence type="ECO:0000313" key="2">
    <source>
        <dbReference type="Proteomes" id="UP000264310"/>
    </source>
</evidence>
<gene>
    <name evidence="1" type="ORF">DYI37_11720</name>
</gene>
<evidence type="ECO:0000313" key="1">
    <source>
        <dbReference type="EMBL" id="RFC63664.1"/>
    </source>
</evidence>
<dbReference type="InterPro" id="IPR038561">
    <property type="entry name" value="SoxD_sf"/>
</dbReference>
<dbReference type="Gene3D" id="3.30.2270.10">
    <property type="entry name" value="Folate-binding superfamily"/>
    <property type="match status" value="1"/>
</dbReference>
<dbReference type="Proteomes" id="UP000264310">
    <property type="component" value="Unassembled WGS sequence"/>
</dbReference>
<dbReference type="RefSeq" id="WP_116683393.1">
    <property type="nucleotide sequence ID" value="NZ_QURL01000004.1"/>
</dbReference>
<name>A0A371X3S6_9HYPH</name>
<sequence>MRIDCPHCGSRDIQEFVYRGDASVPRPDPDGEDALARFIKAVHLRANPAGRHVEHWYHAGGCRAWVKVERDTLTHEIESTVFASEEIGR</sequence>
<proteinExistence type="predicted"/>